<reference evidence="1" key="1">
    <citation type="submission" date="2021-06" db="EMBL/GenBank/DDBJ databases">
        <authorList>
            <person name="Hodson N. C."/>
            <person name="Mongue J. A."/>
            <person name="Jaron S. K."/>
        </authorList>
    </citation>
    <scope>NUCLEOTIDE SEQUENCE</scope>
</reference>
<keyword evidence="2" id="KW-1185">Reference proteome</keyword>
<feature type="non-terminal residue" evidence="1">
    <location>
        <position position="43"/>
    </location>
</feature>
<dbReference type="Proteomes" id="UP000708208">
    <property type="component" value="Unassembled WGS sequence"/>
</dbReference>
<organism evidence="1 2">
    <name type="scientific">Allacma fusca</name>
    <dbReference type="NCBI Taxonomy" id="39272"/>
    <lineage>
        <taxon>Eukaryota</taxon>
        <taxon>Metazoa</taxon>
        <taxon>Ecdysozoa</taxon>
        <taxon>Arthropoda</taxon>
        <taxon>Hexapoda</taxon>
        <taxon>Collembola</taxon>
        <taxon>Symphypleona</taxon>
        <taxon>Sminthuridae</taxon>
        <taxon>Allacma</taxon>
    </lineage>
</organism>
<evidence type="ECO:0000313" key="2">
    <source>
        <dbReference type="Proteomes" id="UP000708208"/>
    </source>
</evidence>
<accession>A0A8J2PDF6</accession>
<dbReference type="AlphaFoldDB" id="A0A8J2PDF6"/>
<name>A0A8J2PDF6_9HEXA</name>
<dbReference type="OrthoDB" id="7417618at2759"/>
<comment type="caution">
    <text evidence="1">The sequence shown here is derived from an EMBL/GenBank/DDBJ whole genome shotgun (WGS) entry which is preliminary data.</text>
</comment>
<gene>
    <name evidence="1" type="ORF">AFUS01_LOCUS21484</name>
</gene>
<proteinExistence type="predicted"/>
<sequence length="43" mass="4863">MDIELMKNVIAEALKDNNKEMLTKLQDLSTKIDGVKEGQDKLT</sequence>
<dbReference type="EMBL" id="CAJVCH010241639">
    <property type="protein sequence ID" value="CAG7733011.1"/>
    <property type="molecule type" value="Genomic_DNA"/>
</dbReference>
<evidence type="ECO:0000313" key="1">
    <source>
        <dbReference type="EMBL" id="CAG7733011.1"/>
    </source>
</evidence>
<protein>
    <submittedName>
        <fullName evidence="1">Uncharacterized protein</fullName>
    </submittedName>
</protein>